<evidence type="ECO:0000313" key="3">
    <source>
        <dbReference type="Proteomes" id="UP000053577"/>
    </source>
</evidence>
<keyword evidence="1" id="KW-1133">Transmembrane helix</keyword>
<gene>
    <name evidence="2" type="ORF">DA01_07530</name>
</gene>
<evidence type="ECO:0000256" key="1">
    <source>
        <dbReference type="SAM" id="Phobius"/>
    </source>
</evidence>
<sequence length="62" mass="7289">MIATQQFQTQMRPQQYQYSYYPYQTTTPDMSSIIGMIMPIMMLMLVFSMISPMMKGMTQSTK</sequence>
<comment type="caution">
    <text evidence="2">The sequence shown here is derived from an EMBL/GenBank/DDBJ whole genome shotgun (WGS) entry which is preliminary data.</text>
</comment>
<accession>A0A0V8M0H9</accession>
<dbReference type="RefSeq" id="WP_058292688.1">
    <property type="nucleotide sequence ID" value="NZ_JGYD01000025.1"/>
</dbReference>
<dbReference type="Proteomes" id="UP000053577">
    <property type="component" value="Unassembled WGS sequence"/>
</dbReference>
<name>A0A0V8M0H9_9CHLR</name>
<reference evidence="2 3" key="1">
    <citation type="journal article" date="2015" name="Sci. Rep.">
        <title>A comparative genomics and reductive dehalogenase gene transcription study of two chloroethene-respiring bacteria, Dehalococcoides mccartyi strains MB and 11a.</title>
        <authorList>
            <person name="Low A."/>
            <person name="Shen Z."/>
            <person name="Cheng D."/>
            <person name="Rogers M.J."/>
            <person name="Lee P.K."/>
            <person name="He J."/>
        </authorList>
    </citation>
    <scope>NUCLEOTIDE SEQUENCE [LARGE SCALE GENOMIC DNA]</scope>
    <source>
        <strain evidence="2 3">MB</strain>
    </source>
</reference>
<protein>
    <submittedName>
        <fullName evidence="2">Cell division protein FtsH</fullName>
    </submittedName>
</protein>
<keyword evidence="1" id="KW-0812">Transmembrane</keyword>
<keyword evidence="1" id="KW-0472">Membrane</keyword>
<keyword evidence="2" id="KW-0132">Cell division</keyword>
<proteinExistence type="predicted"/>
<keyword evidence="2" id="KW-0131">Cell cycle</keyword>
<evidence type="ECO:0000313" key="2">
    <source>
        <dbReference type="EMBL" id="KSV17244.1"/>
    </source>
</evidence>
<dbReference type="PATRIC" id="fig|61435.5.peg.1479"/>
<organism evidence="2 3">
    <name type="scientific">Dehalococcoides mccartyi</name>
    <dbReference type="NCBI Taxonomy" id="61435"/>
    <lineage>
        <taxon>Bacteria</taxon>
        <taxon>Bacillati</taxon>
        <taxon>Chloroflexota</taxon>
        <taxon>Dehalococcoidia</taxon>
        <taxon>Dehalococcoidales</taxon>
        <taxon>Dehalococcoidaceae</taxon>
        <taxon>Dehalococcoides</taxon>
    </lineage>
</organism>
<dbReference type="GO" id="GO:0051301">
    <property type="term" value="P:cell division"/>
    <property type="evidence" value="ECO:0007669"/>
    <property type="project" value="UniProtKB-KW"/>
</dbReference>
<feature type="transmembrane region" description="Helical" evidence="1">
    <location>
        <begin position="30"/>
        <end position="50"/>
    </location>
</feature>
<dbReference type="AlphaFoldDB" id="A0A0V8M0H9"/>
<dbReference type="EMBL" id="JGYD01000025">
    <property type="protein sequence ID" value="KSV17244.1"/>
    <property type="molecule type" value="Genomic_DNA"/>
</dbReference>